<gene>
    <name evidence="2" type="ORF">HG535_0B01890</name>
</gene>
<dbReference type="RefSeq" id="XP_037142879.1">
    <property type="nucleotide sequence ID" value="XM_037286984.1"/>
</dbReference>
<sequence>MLRIVPSEIETIKQDSMEGVNNNENNIPSKGSYPDVEKDYTTVNNAGVNSMVEEGKANNESTGEKTSGAAIWNNLFKANKIRDELQTQIRLYAEKIKPIEFESYHEYFLIKTFKKGKSASGHVDIDSLRRRNSSIYYKKIKMPEYTAPGGYTNSSGTSSNNLLSEEEDEEDQDDADFCVGSGKGDARSYPDDLYGDLGDNVGPARKRRTRAQLAAQIEKDEVENAVSLKSEDAQSKKSPNRDVSYLNISTNNDSENPRRRSSRLSQKFSESKEASSSPDTQPDDRTTNIRDLYESLVPKVRQPYRRSDWILPSKYRYTPEKQMRTRPVYEKVKINELVASEKIRNVLSRFEGGVAGVRKRGWNTVS</sequence>
<evidence type="ECO:0000313" key="3">
    <source>
        <dbReference type="Proteomes" id="UP000509704"/>
    </source>
</evidence>
<feature type="compositionally biased region" description="Low complexity" evidence="1">
    <location>
        <begin position="149"/>
        <end position="163"/>
    </location>
</feature>
<feature type="region of interest" description="Disordered" evidence="1">
    <location>
        <begin position="147"/>
        <end position="212"/>
    </location>
</feature>
<name>A0A7H9AXX7_ZYGMR</name>
<protein>
    <submittedName>
        <fullName evidence="2">Uncharacterized protein</fullName>
    </submittedName>
</protein>
<organism evidence="2 3">
    <name type="scientific">Zygotorulaspora mrakii</name>
    <name type="common">Zygosaccharomyces mrakii</name>
    <dbReference type="NCBI Taxonomy" id="42260"/>
    <lineage>
        <taxon>Eukaryota</taxon>
        <taxon>Fungi</taxon>
        <taxon>Dikarya</taxon>
        <taxon>Ascomycota</taxon>
        <taxon>Saccharomycotina</taxon>
        <taxon>Saccharomycetes</taxon>
        <taxon>Saccharomycetales</taxon>
        <taxon>Saccharomycetaceae</taxon>
        <taxon>Zygotorulaspora</taxon>
    </lineage>
</organism>
<proteinExistence type="predicted"/>
<dbReference type="KEGG" id="zmk:HG535_0B01890"/>
<feature type="compositionally biased region" description="Polar residues" evidence="1">
    <location>
        <begin position="263"/>
        <end position="280"/>
    </location>
</feature>
<dbReference type="AlphaFoldDB" id="A0A7H9AXX7"/>
<feature type="region of interest" description="Disordered" evidence="1">
    <location>
        <begin position="224"/>
        <end position="288"/>
    </location>
</feature>
<evidence type="ECO:0000256" key="1">
    <source>
        <dbReference type="SAM" id="MobiDB-lite"/>
    </source>
</evidence>
<feature type="compositionally biased region" description="Acidic residues" evidence="1">
    <location>
        <begin position="164"/>
        <end position="176"/>
    </location>
</feature>
<dbReference type="EMBL" id="CP058605">
    <property type="protein sequence ID" value="QLG71151.1"/>
    <property type="molecule type" value="Genomic_DNA"/>
</dbReference>
<dbReference type="OrthoDB" id="4036116at2759"/>
<dbReference type="Proteomes" id="UP000509704">
    <property type="component" value="Chromosome 2"/>
</dbReference>
<dbReference type="GeneID" id="59234812"/>
<accession>A0A7H9AXX7</accession>
<keyword evidence="3" id="KW-1185">Reference proteome</keyword>
<evidence type="ECO:0000313" key="2">
    <source>
        <dbReference type="EMBL" id="QLG71151.1"/>
    </source>
</evidence>
<reference evidence="2 3" key="1">
    <citation type="submission" date="2020-07" db="EMBL/GenBank/DDBJ databases">
        <title>The yeast mating-type switching endonuclease HO is a domesticated member of an unorthodox homing genetic element family.</title>
        <authorList>
            <person name="Coughlan A.Y."/>
            <person name="Lombardi L."/>
            <person name="Braun-Galleani S."/>
            <person name="Martos A.R."/>
            <person name="Galeote V."/>
            <person name="Bigey F."/>
            <person name="Dequin S."/>
            <person name="Byrne K.P."/>
            <person name="Wolfe K.H."/>
        </authorList>
    </citation>
    <scope>NUCLEOTIDE SEQUENCE [LARGE SCALE GENOMIC DNA]</scope>
    <source>
        <strain evidence="2 3">NRRL Y-6702</strain>
    </source>
</reference>